<dbReference type="GO" id="GO:0005886">
    <property type="term" value="C:plasma membrane"/>
    <property type="evidence" value="ECO:0007669"/>
    <property type="project" value="UniProtKB-SubCell"/>
</dbReference>
<keyword evidence="4" id="KW-0997">Cell inner membrane</keyword>
<keyword evidence="5 11" id="KW-0812">Transmembrane</keyword>
<evidence type="ECO:0000259" key="13">
    <source>
        <dbReference type="PROSITE" id="PS50929"/>
    </source>
</evidence>
<organism evidence="14 15">
    <name type="scientific">Amycolatopsis tolypomycina</name>
    <dbReference type="NCBI Taxonomy" id="208445"/>
    <lineage>
        <taxon>Bacteria</taxon>
        <taxon>Bacillati</taxon>
        <taxon>Actinomycetota</taxon>
        <taxon>Actinomycetes</taxon>
        <taxon>Pseudonocardiales</taxon>
        <taxon>Pseudonocardiaceae</taxon>
        <taxon>Amycolatopsis</taxon>
    </lineage>
</organism>
<evidence type="ECO:0000256" key="4">
    <source>
        <dbReference type="ARBA" id="ARBA00022519"/>
    </source>
</evidence>
<feature type="domain" description="ABC transporter" evidence="12">
    <location>
        <begin position="325"/>
        <end position="552"/>
    </location>
</feature>
<dbReference type="InterPro" id="IPR027417">
    <property type="entry name" value="P-loop_NTPase"/>
</dbReference>
<dbReference type="SUPFAM" id="SSF52540">
    <property type="entry name" value="P-loop containing nucleoside triphosphate hydrolases"/>
    <property type="match status" value="1"/>
</dbReference>
<protein>
    <submittedName>
        <fullName evidence="14">ATP-binding cassette, subfamily B</fullName>
    </submittedName>
</protein>
<dbReference type="InterPro" id="IPR003593">
    <property type="entry name" value="AAA+_ATPase"/>
</dbReference>
<evidence type="ECO:0000313" key="14">
    <source>
        <dbReference type="EMBL" id="SEC50673.1"/>
    </source>
</evidence>
<comment type="similarity">
    <text evidence="10">Belongs to the ABC transporter superfamily. Siderophore-Fe(3+) uptake transporter (SIUT) (TC 3.A.1.21) family.</text>
</comment>
<dbReference type="GO" id="GO:0005524">
    <property type="term" value="F:ATP binding"/>
    <property type="evidence" value="ECO:0007669"/>
    <property type="project" value="UniProtKB-KW"/>
</dbReference>
<dbReference type="GO" id="GO:0034040">
    <property type="term" value="F:ATPase-coupled lipid transmembrane transporter activity"/>
    <property type="evidence" value="ECO:0007669"/>
    <property type="project" value="TreeGrafter"/>
</dbReference>
<evidence type="ECO:0000256" key="11">
    <source>
        <dbReference type="SAM" id="Phobius"/>
    </source>
</evidence>
<evidence type="ECO:0000256" key="3">
    <source>
        <dbReference type="ARBA" id="ARBA00022475"/>
    </source>
</evidence>
<evidence type="ECO:0000256" key="6">
    <source>
        <dbReference type="ARBA" id="ARBA00022741"/>
    </source>
</evidence>
<dbReference type="PROSITE" id="PS50929">
    <property type="entry name" value="ABC_TM1F"/>
    <property type="match status" value="1"/>
</dbReference>
<dbReference type="Pfam" id="PF00005">
    <property type="entry name" value="ABC_tran"/>
    <property type="match status" value="1"/>
</dbReference>
<dbReference type="Pfam" id="PF00664">
    <property type="entry name" value="ABC_membrane"/>
    <property type="match status" value="1"/>
</dbReference>
<evidence type="ECO:0000256" key="2">
    <source>
        <dbReference type="ARBA" id="ARBA00022448"/>
    </source>
</evidence>
<evidence type="ECO:0000313" key="15">
    <source>
        <dbReference type="Proteomes" id="UP000199622"/>
    </source>
</evidence>
<dbReference type="InterPro" id="IPR003439">
    <property type="entry name" value="ABC_transporter-like_ATP-bd"/>
</dbReference>
<keyword evidence="2" id="KW-0813">Transport</keyword>
<feature type="transmembrane region" description="Helical" evidence="11">
    <location>
        <begin position="21"/>
        <end position="42"/>
    </location>
</feature>
<name>A0A1H4T2F6_9PSEU</name>
<keyword evidence="9 11" id="KW-0472">Membrane</keyword>
<dbReference type="PROSITE" id="PS50893">
    <property type="entry name" value="ABC_TRANSPORTER_2"/>
    <property type="match status" value="1"/>
</dbReference>
<dbReference type="InterPro" id="IPR017871">
    <property type="entry name" value="ABC_transporter-like_CS"/>
</dbReference>
<keyword evidence="6" id="KW-0547">Nucleotide-binding</keyword>
<comment type="subcellular location">
    <subcellularLocation>
        <location evidence="1">Cell inner membrane</location>
        <topology evidence="1">Multi-pass membrane protein</topology>
    </subcellularLocation>
</comment>
<dbReference type="GO" id="GO:0016887">
    <property type="term" value="F:ATP hydrolysis activity"/>
    <property type="evidence" value="ECO:0007669"/>
    <property type="project" value="InterPro"/>
</dbReference>
<sequence length="570" mass="59811">MIRRLIALLGPERSRPLKRAAALLAVAAALQGAVFAFLLPILRAPEDAGPWLTAVVVATAVCGLAYHRGVVTAREAGYTLSAHLHRRIGDHVVTLPLGWFTPARSGALGRLATQHVMSVMGVPAHLLDPLVGAVVTPAAAVVALCAVDWRMGLAALAAAPLAVAACRWSGRLVRRTDEAADAAAGEAAARVVEFARNQPLLRAFGLGGPGLRLLDDALVAHRNAARRMLTTALPGLAVFVVTVQAAFTALVLVAVFAALGGQVDIPTTVAALVLAVRFTEPMLVAAELGAAVRLAGGALDRIERVLAEPRLPEPEVSQAFGTPSIEFEAVRFGYAGTPVLEDVSFTVTAGTMTALVGTSGAGKSTILRLVPRFFDVDGGAVRVGGADVRDLRGADLLRRISLVSQDTYLFAGTVADNIRFGRPDATDEEVRSAADRAGLGELIARTCVGEGGTRLSGGERQRVSIARALLKDAPIVLLDEPTAALDAAAERAVTRALDELRGERTLLVVTHRPATARAADRILVLDGGRITESGEHDELLRLGGRYAAFHARRENARGWRIPAGRNTEGD</sequence>
<dbReference type="Gene3D" id="3.40.50.300">
    <property type="entry name" value="P-loop containing nucleotide triphosphate hydrolases"/>
    <property type="match status" value="1"/>
</dbReference>
<evidence type="ECO:0000256" key="9">
    <source>
        <dbReference type="ARBA" id="ARBA00023136"/>
    </source>
</evidence>
<dbReference type="InterPro" id="IPR036640">
    <property type="entry name" value="ABC1_TM_sf"/>
</dbReference>
<dbReference type="GO" id="GO:0140359">
    <property type="term" value="F:ABC-type transporter activity"/>
    <property type="evidence" value="ECO:0007669"/>
    <property type="project" value="InterPro"/>
</dbReference>
<evidence type="ECO:0000259" key="12">
    <source>
        <dbReference type="PROSITE" id="PS50893"/>
    </source>
</evidence>
<feature type="transmembrane region" description="Helical" evidence="11">
    <location>
        <begin position="236"/>
        <end position="259"/>
    </location>
</feature>
<dbReference type="SMART" id="SM00382">
    <property type="entry name" value="AAA"/>
    <property type="match status" value="1"/>
</dbReference>
<keyword evidence="3" id="KW-1003">Cell membrane</keyword>
<dbReference type="EMBL" id="FNSO01000004">
    <property type="protein sequence ID" value="SEC50673.1"/>
    <property type="molecule type" value="Genomic_DNA"/>
</dbReference>
<dbReference type="PANTHER" id="PTHR24221">
    <property type="entry name" value="ATP-BINDING CASSETTE SUB-FAMILY B"/>
    <property type="match status" value="1"/>
</dbReference>
<dbReference type="RefSeq" id="WP_091319591.1">
    <property type="nucleotide sequence ID" value="NZ_FNSO01000004.1"/>
</dbReference>
<dbReference type="AlphaFoldDB" id="A0A1H4T2F6"/>
<proteinExistence type="inferred from homology"/>
<dbReference type="OrthoDB" id="9806127at2"/>
<dbReference type="SUPFAM" id="SSF90123">
    <property type="entry name" value="ABC transporter transmembrane region"/>
    <property type="match status" value="1"/>
</dbReference>
<evidence type="ECO:0000256" key="10">
    <source>
        <dbReference type="ARBA" id="ARBA00023455"/>
    </source>
</evidence>
<evidence type="ECO:0000256" key="5">
    <source>
        <dbReference type="ARBA" id="ARBA00022692"/>
    </source>
</evidence>
<dbReference type="Gene3D" id="1.20.1560.10">
    <property type="entry name" value="ABC transporter type 1, transmembrane domain"/>
    <property type="match status" value="1"/>
</dbReference>
<dbReference type="Proteomes" id="UP000199622">
    <property type="component" value="Unassembled WGS sequence"/>
</dbReference>
<evidence type="ECO:0000256" key="8">
    <source>
        <dbReference type="ARBA" id="ARBA00022989"/>
    </source>
</evidence>
<keyword evidence="15" id="KW-1185">Reference proteome</keyword>
<dbReference type="PANTHER" id="PTHR24221:SF654">
    <property type="entry name" value="ATP-BINDING CASSETTE SUB-FAMILY B MEMBER 6"/>
    <property type="match status" value="1"/>
</dbReference>
<keyword evidence="7 14" id="KW-0067">ATP-binding</keyword>
<keyword evidence="8 11" id="KW-1133">Transmembrane helix</keyword>
<dbReference type="STRING" id="208445.SAMN04489727_4004"/>
<gene>
    <name evidence="14" type="ORF">SAMN04489727_4004</name>
</gene>
<feature type="domain" description="ABC transmembrane type-1" evidence="13">
    <location>
        <begin position="20"/>
        <end position="294"/>
    </location>
</feature>
<dbReference type="PROSITE" id="PS00211">
    <property type="entry name" value="ABC_TRANSPORTER_1"/>
    <property type="match status" value="1"/>
</dbReference>
<dbReference type="InterPro" id="IPR011527">
    <property type="entry name" value="ABC1_TM_dom"/>
</dbReference>
<dbReference type="InterPro" id="IPR039421">
    <property type="entry name" value="Type_1_exporter"/>
</dbReference>
<evidence type="ECO:0000256" key="1">
    <source>
        <dbReference type="ARBA" id="ARBA00004429"/>
    </source>
</evidence>
<feature type="transmembrane region" description="Helical" evidence="11">
    <location>
        <begin position="48"/>
        <end position="66"/>
    </location>
</feature>
<evidence type="ECO:0000256" key="7">
    <source>
        <dbReference type="ARBA" id="ARBA00022840"/>
    </source>
</evidence>
<accession>A0A1H4T2F6</accession>
<reference evidence="15" key="1">
    <citation type="submission" date="2016-10" db="EMBL/GenBank/DDBJ databases">
        <authorList>
            <person name="Varghese N."/>
            <person name="Submissions S."/>
        </authorList>
    </citation>
    <scope>NUCLEOTIDE SEQUENCE [LARGE SCALE GENOMIC DNA]</scope>
    <source>
        <strain evidence="15">DSM 44544</strain>
    </source>
</reference>
<dbReference type="FunFam" id="3.40.50.300:FF:000221">
    <property type="entry name" value="Multidrug ABC transporter ATP-binding protein"/>
    <property type="match status" value="1"/>
</dbReference>